<evidence type="ECO:0000313" key="3">
    <source>
        <dbReference type="Proteomes" id="UP000465112"/>
    </source>
</evidence>
<organism evidence="2 3">
    <name type="scientific">Perca fluviatilis</name>
    <name type="common">European perch</name>
    <dbReference type="NCBI Taxonomy" id="8168"/>
    <lineage>
        <taxon>Eukaryota</taxon>
        <taxon>Metazoa</taxon>
        <taxon>Chordata</taxon>
        <taxon>Craniata</taxon>
        <taxon>Vertebrata</taxon>
        <taxon>Euteleostomi</taxon>
        <taxon>Actinopterygii</taxon>
        <taxon>Neopterygii</taxon>
        <taxon>Teleostei</taxon>
        <taxon>Neoteleostei</taxon>
        <taxon>Acanthomorphata</taxon>
        <taxon>Eupercaria</taxon>
        <taxon>Perciformes</taxon>
        <taxon>Percoidei</taxon>
        <taxon>Percidae</taxon>
        <taxon>Percinae</taxon>
        <taxon>Perca</taxon>
    </lineage>
</organism>
<sequence>MGSITRSFILPQPCHVRLLSISQKNALGCLSCSKYSQLPASFNLLLGVQARGGKRTTCCKATRFTSPAERGTLLFSFFFYWFYWFFFLLIIILLLRLKLRLQPKPYMVGGCHFQDWSKTPQGPQAQKMTHFHH</sequence>
<keyword evidence="1" id="KW-1133">Transmembrane helix</keyword>
<keyword evidence="1" id="KW-0812">Transmembrane</keyword>
<gene>
    <name evidence="2" type="ORF">PFLUV_G00274520</name>
</gene>
<proteinExistence type="predicted"/>
<dbReference type="EMBL" id="VHII01000024">
    <property type="protein sequence ID" value="KAF1371925.1"/>
    <property type="molecule type" value="Genomic_DNA"/>
</dbReference>
<name>A0A6A5DZH6_PERFL</name>
<dbReference type="Proteomes" id="UP000465112">
    <property type="component" value="Chromosome 24"/>
</dbReference>
<dbReference type="AlphaFoldDB" id="A0A6A5DZH6"/>
<comment type="caution">
    <text evidence="2">The sequence shown here is derived from an EMBL/GenBank/DDBJ whole genome shotgun (WGS) entry which is preliminary data.</text>
</comment>
<evidence type="ECO:0000256" key="1">
    <source>
        <dbReference type="SAM" id="Phobius"/>
    </source>
</evidence>
<reference evidence="2 3" key="1">
    <citation type="submission" date="2019-06" db="EMBL/GenBank/DDBJ databases">
        <title>A chromosome-scale genome assembly of the European perch, Perca fluviatilis.</title>
        <authorList>
            <person name="Roques C."/>
            <person name="Zahm M."/>
            <person name="Cabau C."/>
            <person name="Klopp C."/>
            <person name="Bouchez O."/>
            <person name="Donnadieu C."/>
            <person name="Kuhl H."/>
            <person name="Gislard M."/>
            <person name="Guendouz S."/>
            <person name="Journot L."/>
            <person name="Haffray P."/>
            <person name="Bestin A."/>
            <person name="Morvezen R."/>
            <person name="Feron R."/>
            <person name="Wen M."/>
            <person name="Jouanno E."/>
            <person name="Herpin A."/>
            <person name="Schartl M."/>
            <person name="Postlethwait J."/>
            <person name="Schaerlinger B."/>
            <person name="Chardard D."/>
            <person name="Lecocq T."/>
            <person name="Poncet C."/>
            <person name="Jaffrelo L."/>
            <person name="Lampietro C."/>
            <person name="Guiguen Y."/>
        </authorList>
    </citation>
    <scope>NUCLEOTIDE SEQUENCE [LARGE SCALE GENOMIC DNA]</scope>
    <source>
        <tissue evidence="2">Blood</tissue>
    </source>
</reference>
<protein>
    <submittedName>
        <fullName evidence="2">Uncharacterized protein</fullName>
    </submittedName>
</protein>
<evidence type="ECO:0000313" key="2">
    <source>
        <dbReference type="EMBL" id="KAF1371925.1"/>
    </source>
</evidence>
<accession>A0A6A5DZH6</accession>
<keyword evidence="3" id="KW-1185">Reference proteome</keyword>
<keyword evidence="1" id="KW-0472">Membrane</keyword>
<feature type="transmembrane region" description="Helical" evidence="1">
    <location>
        <begin position="73"/>
        <end position="95"/>
    </location>
</feature>